<keyword evidence="1" id="KW-1003">Cell membrane</keyword>
<comment type="caution">
    <text evidence="8">The sequence shown here is derived from an EMBL/GenBank/DDBJ whole genome shotgun (WGS) entry which is preliminary data.</text>
</comment>
<evidence type="ECO:0000256" key="1">
    <source>
        <dbReference type="ARBA" id="ARBA00022475"/>
    </source>
</evidence>
<evidence type="ECO:0000256" key="2">
    <source>
        <dbReference type="ARBA" id="ARBA00022519"/>
    </source>
</evidence>
<protein>
    <submittedName>
        <fullName evidence="8">UDP-2,3-diacylglucosamine hydrolase</fullName>
        <ecNumber evidence="8">3.6.1.54</ecNumber>
    </submittedName>
</protein>
<evidence type="ECO:0000259" key="7">
    <source>
        <dbReference type="Pfam" id="PF00149"/>
    </source>
</evidence>
<keyword evidence="5" id="KW-0472">Membrane</keyword>
<accession>A0A292YCV7</accession>
<keyword evidence="3" id="KW-0479">Metal-binding</keyword>
<evidence type="ECO:0000256" key="6">
    <source>
        <dbReference type="ARBA" id="ARBA00023211"/>
    </source>
</evidence>
<dbReference type="PANTHER" id="PTHR34990:SF1">
    <property type="entry name" value="UDP-2,3-DIACYLGLUCOSAMINE HYDROLASE"/>
    <property type="match status" value="1"/>
</dbReference>
<keyword evidence="6" id="KW-0464">Manganese</keyword>
<dbReference type="GO" id="GO:0046872">
    <property type="term" value="F:metal ion binding"/>
    <property type="evidence" value="ECO:0007669"/>
    <property type="project" value="UniProtKB-KW"/>
</dbReference>
<dbReference type="EMBL" id="BDME01000002">
    <property type="protein sequence ID" value="GAX87847.1"/>
    <property type="molecule type" value="Genomic_DNA"/>
</dbReference>
<organism evidence="8 9">
    <name type="scientific">Lebetimonas natsushimae</name>
    <dbReference type="NCBI Taxonomy" id="1936991"/>
    <lineage>
        <taxon>Bacteria</taxon>
        <taxon>Pseudomonadati</taxon>
        <taxon>Campylobacterota</taxon>
        <taxon>Epsilonproteobacteria</taxon>
        <taxon>Nautiliales</taxon>
        <taxon>Nautiliaceae</taxon>
        <taxon>Lebetimonas</taxon>
    </lineage>
</organism>
<dbReference type="GO" id="GO:0009245">
    <property type="term" value="P:lipid A biosynthetic process"/>
    <property type="evidence" value="ECO:0007669"/>
    <property type="project" value="TreeGrafter"/>
</dbReference>
<dbReference type="EC" id="3.6.1.54" evidence="8"/>
<dbReference type="GO" id="GO:0008758">
    <property type="term" value="F:UDP-2,3-diacylglucosamine hydrolase activity"/>
    <property type="evidence" value="ECO:0007669"/>
    <property type="project" value="TreeGrafter"/>
</dbReference>
<sequence length="222" mass="26766">MLIKEVEVKNGAVFVTDVHYKKEDEKFLNLLKNFIKNPPPQIFFLGDIFHLLLPFEFLYEYNKSAIELINELSAKTEIYYIYGNHDFCIDEFFPKINFADAFVDKKNSIYLSHGDLDTENLFYRLYSFFIRNRFTLNFLNFITFNFINNYLFKKLLNKKIKCNYHISNIQINKPFKHVIIGHYHNFKIINNVLILSSFYCSKNYYIIQIDKKINFKEINYGR</sequence>
<keyword evidence="4 8" id="KW-0378">Hydrolase</keyword>
<evidence type="ECO:0000256" key="5">
    <source>
        <dbReference type="ARBA" id="ARBA00023136"/>
    </source>
</evidence>
<evidence type="ECO:0000313" key="9">
    <source>
        <dbReference type="Proteomes" id="UP000217944"/>
    </source>
</evidence>
<name>A0A292YCV7_9BACT</name>
<keyword evidence="9" id="KW-1185">Reference proteome</keyword>
<dbReference type="AlphaFoldDB" id="A0A292YCV7"/>
<dbReference type="InterPro" id="IPR004843">
    <property type="entry name" value="Calcineurin-like_PHP"/>
</dbReference>
<evidence type="ECO:0000256" key="3">
    <source>
        <dbReference type="ARBA" id="ARBA00022723"/>
    </source>
</evidence>
<reference evidence="8 9" key="1">
    <citation type="journal article" date="2017" name="Syst. Appl. Microbiol.">
        <title>Lebetimonas natsushimae sp. nov., a novel strictly anaerobic, moderately thermophilic chemoautotroph isolated from a deep-sea hydrothermal vent polychaete nest in the Mid-Okinawa Trough.</title>
        <authorList>
            <person name="Nagata R."/>
            <person name="Takaki Y."/>
            <person name="Tame A."/>
            <person name="Nunoura T."/>
            <person name="Muto H."/>
            <person name="Mino S."/>
            <person name="Sawayama S."/>
            <person name="Takai K."/>
            <person name="Nakagawa S."/>
        </authorList>
    </citation>
    <scope>NUCLEOTIDE SEQUENCE [LARGE SCALE GENOMIC DNA]</scope>
    <source>
        <strain evidence="8 9">HS1857</strain>
    </source>
</reference>
<dbReference type="SUPFAM" id="SSF56300">
    <property type="entry name" value="Metallo-dependent phosphatases"/>
    <property type="match status" value="1"/>
</dbReference>
<evidence type="ECO:0000313" key="8">
    <source>
        <dbReference type="EMBL" id="GAX87847.1"/>
    </source>
</evidence>
<dbReference type="Gene3D" id="3.60.21.10">
    <property type="match status" value="1"/>
</dbReference>
<dbReference type="GO" id="GO:0016020">
    <property type="term" value="C:membrane"/>
    <property type="evidence" value="ECO:0007669"/>
    <property type="project" value="GOC"/>
</dbReference>
<keyword evidence="2" id="KW-0997">Cell inner membrane</keyword>
<proteinExistence type="predicted"/>
<dbReference type="Pfam" id="PF00149">
    <property type="entry name" value="Metallophos"/>
    <property type="match status" value="1"/>
</dbReference>
<dbReference type="InterPro" id="IPR043461">
    <property type="entry name" value="LpxH-like"/>
</dbReference>
<dbReference type="Proteomes" id="UP000217944">
    <property type="component" value="Unassembled WGS sequence"/>
</dbReference>
<dbReference type="InterPro" id="IPR029052">
    <property type="entry name" value="Metallo-depent_PP-like"/>
</dbReference>
<gene>
    <name evidence="8" type="ORF">LNAT_P1144</name>
</gene>
<evidence type="ECO:0000256" key="4">
    <source>
        <dbReference type="ARBA" id="ARBA00022801"/>
    </source>
</evidence>
<dbReference type="PANTHER" id="PTHR34990">
    <property type="entry name" value="UDP-2,3-DIACYLGLUCOSAMINE HYDROLASE-RELATED"/>
    <property type="match status" value="1"/>
</dbReference>
<feature type="domain" description="Calcineurin-like phosphoesterase" evidence="7">
    <location>
        <begin position="13"/>
        <end position="184"/>
    </location>
</feature>